<dbReference type="InterPro" id="IPR013078">
    <property type="entry name" value="His_Pase_superF_clade-1"/>
</dbReference>
<keyword evidence="2" id="KW-1185">Reference proteome</keyword>
<sequence>MHELLLKLKKQNNSKESVNISEQLRFNSDYIDSPLTDEGISQSEQLYENHIKSLQNIKIVLVSPLLRALQTAYHIFKNYKPMPWIVVIPELSEFMNTANDIGNNTLDYKKLIEFKNFDFQAIEEMVKDNQLWNISNLVSSEKKYTIQNILEMRCPLKKQIQNQGPYILVDYLKNNYLETPSDLSKRSIKVRDIINEYSTNYLQKEEEKIAVVSHAKLLQQFIPEKLQNAQMEYWNCCQSTHS</sequence>
<proteinExistence type="predicted"/>
<dbReference type="AlphaFoldDB" id="I7LVE8"/>
<dbReference type="CDD" id="cd07067">
    <property type="entry name" value="HP_PGM_like"/>
    <property type="match status" value="1"/>
</dbReference>
<evidence type="ECO:0000313" key="2">
    <source>
        <dbReference type="Proteomes" id="UP000009168"/>
    </source>
</evidence>
<dbReference type="InterPro" id="IPR050275">
    <property type="entry name" value="PGM_Phosphatase"/>
</dbReference>
<dbReference type="SUPFAM" id="SSF53254">
    <property type="entry name" value="Phosphoglycerate mutase-like"/>
    <property type="match status" value="1"/>
</dbReference>
<dbReference type="Pfam" id="PF00300">
    <property type="entry name" value="His_Phos_1"/>
    <property type="match status" value="1"/>
</dbReference>
<accession>I7LVE8</accession>
<dbReference type="PANTHER" id="PTHR48100">
    <property type="entry name" value="BROAD-SPECIFICITY PHOSPHATASE YOR283W-RELATED"/>
    <property type="match status" value="1"/>
</dbReference>
<dbReference type="GO" id="GO:0005737">
    <property type="term" value="C:cytoplasm"/>
    <property type="evidence" value="ECO:0007669"/>
    <property type="project" value="TreeGrafter"/>
</dbReference>
<reference evidence="2" key="1">
    <citation type="journal article" date="2006" name="PLoS Biol.">
        <title>Macronuclear genome sequence of the ciliate Tetrahymena thermophila, a model eukaryote.</title>
        <authorList>
            <person name="Eisen J.A."/>
            <person name="Coyne R.S."/>
            <person name="Wu M."/>
            <person name="Wu D."/>
            <person name="Thiagarajan M."/>
            <person name="Wortman J.R."/>
            <person name="Badger J.H."/>
            <person name="Ren Q."/>
            <person name="Amedeo P."/>
            <person name="Jones K.M."/>
            <person name="Tallon L.J."/>
            <person name="Delcher A.L."/>
            <person name="Salzberg S.L."/>
            <person name="Silva J.C."/>
            <person name="Haas B.J."/>
            <person name="Majoros W.H."/>
            <person name="Farzad M."/>
            <person name="Carlton J.M."/>
            <person name="Smith R.K. Jr."/>
            <person name="Garg J."/>
            <person name="Pearlman R.E."/>
            <person name="Karrer K.M."/>
            <person name="Sun L."/>
            <person name="Manning G."/>
            <person name="Elde N.C."/>
            <person name="Turkewitz A.P."/>
            <person name="Asai D.J."/>
            <person name="Wilkes D.E."/>
            <person name="Wang Y."/>
            <person name="Cai H."/>
            <person name="Collins K."/>
            <person name="Stewart B.A."/>
            <person name="Lee S.R."/>
            <person name="Wilamowska K."/>
            <person name="Weinberg Z."/>
            <person name="Ruzzo W.L."/>
            <person name="Wloga D."/>
            <person name="Gaertig J."/>
            <person name="Frankel J."/>
            <person name="Tsao C.-C."/>
            <person name="Gorovsky M.A."/>
            <person name="Keeling P.J."/>
            <person name="Waller R.F."/>
            <person name="Patron N.J."/>
            <person name="Cherry J.M."/>
            <person name="Stover N.A."/>
            <person name="Krieger C.J."/>
            <person name="del Toro C."/>
            <person name="Ryder H.F."/>
            <person name="Williamson S.C."/>
            <person name="Barbeau R.A."/>
            <person name="Hamilton E.P."/>
            <person name="Orias E."/>
        </authorList>
    </citation>
    <scope>NUCLEOTIDE SEQUENCE [LARGE SCALE GENOMIC DNA]</scope>
    <source>
        <strain evidence="2">SB210</strain>
    </source>
</reference>
<name>I7LVE8_TETTS</name>
<dbReference type="GO" id="GO:0016791">
    <property type="term" value="F:phosphatase activity"/>
    <property type="evidence" value="ECO:0007669"/>
    <property type="project" value="TreeGrafter"/>
</dbReference>
<dbReference type="Proteomes" id="UP000009168">
    <property type="component" value="Unassembled WGS sequence"/>
</dbReference>
<dbReference type="EMBL" id="GG662656">
    <property type="protein sequence ID" value="EAR97992.2"/>
    <property type="molecule type" value="Genomic_DNA"/>
</dbReference>
<dbReference type="KEGG" id="tet:TTHERM_00283810"/>
<dbReference type="InterPro" id="IPR029033">
    <property type="entry name" value="His_PPase_superfam"/>
</dbReference>
<protein>
    <submittedName>
        <fullName evidence="1">Histidine phosphatase family (Branch protein 1)</fullName>
    </submittedName>
</protein>
<dbReference type="GeneID" id="7829785"/>
<dbReference type="RefSeq" id="XP_001018237.2">
    <property type="nucleotide sequence ID" value="XM_001018237.2"/>
</dbReference>
<gene>
    <name evidence="1" type="ORF">TTHERM_00283810</name>
</gene>
<dbReference type="Gene3D" id="3.40.50.1240">
    <property type="entry name" value="Phosphoglycerate mutase-like"/>
    <property type="match status" value="1"/>
</dbReference>
<dbReference type="OrthoDB" id="284247at2759"/>
<organism evidence="1 2">
    <name type="scientific">Tetrahymena thermophila (strain SB210)</name>
    <dbReference type="NCBI Taxonomy" id="312017"/>
    <lineage>
        <taxon>Eukaryota</taxon>
        <taxon>Sar</taxon>
        <taxon>Alveolata</taxon>
        <taxon>Ciliophora</taxon>
        <taxon>Intramacronucleata</taxon>
        <taxon>Oligohymenophorea</taxon>
        <taxon>Hymenostomatida</taxon>
        <taxon>Tetrahymenina</taxon>
        <taxon>Tetrahymenidae</taxon>
        <taxon>Tetrahymena</taxon>
    </lineage>
</organism>
<dbReference type="InParanoid" id="I7LVE8"/>
<evidence type="ECO:0000313" key="1">
    <source>
        <dbReference type="EMBL" id="EAR97992.2"/>
    </source>
</evidence>
<dbReference type="PANTHER" id="PTHR48100:SF1">
    <property type="entry name" value="HISTIDINE PHOSPHATASE FAMILY PROTEIN-RELATED"/>
    <property type="match status" value="1"/>
</dbReference>